<gene>
    <name evidence="7" type="ORF">EIN_330670</name>
</gene>
<comment type="function">
    <text evidence="1">Participates in various redox reactions through the reversible oxidation of its active center dithiol to a disulfide and catalyzes dithiol-disulfide exchange reactions.</text>
</comment>
<keyword evidence="2" id="KW-0813">Transport</keyword>
<dbReference type="InterPro" id="IPR036249">
    <property type="entry name" value="Thioredoxin-like_sf"/>
</dbReference>
<keyword evidence="2" id="KW-0249">Electron transport</keyword>
<keyword evidence="3 5" id="KW-1015">Disulfide bond</keyword>
<keyword evidence="8" id="KW-1185">Reference proteome</keyword>
<evidence type="ECO:0000259" key="6">
    <source>
        <dbReference type="PROSITE" id="PS51352"/>
    </source>
</evidence>
<dbReference type="OrthoDB" id="25146at2759"/>
<dbReference type="PANTHER" id="PTHR46115">
    <property type="entry name" value="THIOREDOXIN-LIKE PROTEIN 1"/>
    <property type="match status" value="1"/>
</dbReference>
<dbReference type="AlphaFoldDB" id="L7FLQ7"/>
<dbReference type="PRINTS" id="PR00421">
    <property type="entry name" value="THIOREDOXIN"/>
</dbReference>
<evidence type="ECO:0000313" key="8">
    <source>
        <dbReference type="Proteomes" id="UP000014680"/>
    </source>
</evidence>
<dbReference type="GO" id="GO:0015035">
    <property type="term" value="F:protein-disulfide reductase activity"/>
    <property type="evidence" value="ECO:0007669"/>
    <property type="project" value="InterPro"/>
</dbReference>
<evidence type="ECO:0000256" key="3">
    <source>
        <dbReference type="ARBA" id="ARBA00023157"/>
    </source>
</evidence>
<protein>
    <recommendedName>
        <fullName evidence="4">Thioredoxin</fullName>
    </recommendedName>
</protein>
<accession>L7FLQ7</accession>
<reference evidence="7 8" key="1">
    <citation type="submission" date="2012-10" db="EMBL/GenBank/DDBJ databases">
        <authorList>
            <person name="Zafar N."/>
            <person name="Inman J."/>
            <person name="Hall N."/>
            <person name="Lorenzi H."/>
            <person name="Caler E."/>
        </authorList>
    </citation>
    <scope>NUCLEOTIDE SEQUENCE [LARGE SCALE GENOMIC DNA]</scope>
    <source>
        <strain evidence="7 8">IP1</strain>
    </source>
</reference>
<comment type="similarity">
    <text evidence="4">Belongs to the thioredoxin family.</text>
</comment>
<evidence type="ECO:0000313" key="7">
    <source>
        <dbReference type="EMBL" id="ELP88763.1"/>
    </source>
</evidence>
<dbReference type="GeneID" id="14887738"/>
<evidence type="ECO:0000256" key="2">
    <source>
        <dbReference type="ARBA" id="ARBA00022982"/>
    </source>
</evidence>
<dbReference type="Pfam" id="PF00085">
    <property type="entry name" value="Thioredoxin"/>
    <property type="match status" value="1"/>
</dbReference>
<evidence type="ECO:0000256" key="1">
    <source>
        <dbReference type="ARBA" id="ARBA00003318"/>
    </source>
</evidence>
<dbReference type="OMA" id="DIFRECK"/>
<dbReference type="SUPFAM" id="SSF52833">
    <property type="entry name" value="Thioredoxin-like"/>
    <property type="match status" value="1"/>
</dbReference>
<dbReference type="InterPro" id="IPR013766">
    <property type="entry name" value="Thioredoxin_domain"/>
</dbReference>
<dbReference type="Proteomes" id="UP000014680">
    <property type="component" value="Unassembled WGS sequence"/>
</dbReference>
<dbReference type="PIRSF" id="PIRSF000077">
    <property type="entry name" value="Thioredoxin"/>
    <property type="match status" value="1"/>
</dbReference>
<dbReference type="InterPro" id="IPR005746">
    <property type="entry name" value="Thioredoxin"/>
</dbReference>
<feature type="domain" description="Thioredoxin" evidence="6">
    <location>
        <begin position="1"/>
        <end position="104"/>
    </location>
</feature>
<dbReference type="PROSITE" id="PS51352">
    <property type="entry name" value="THIOREDOXIN_2"/>
    <property type="match status" value="1"/>
</dbReference>
<organism evidence="7 8">
    <name type="scientific">Entamoeba invadens IP1</name>
    <dbReference type="NCBI Taxonomy" id="370355"/>
    <lineage>
        <taxon>Eukaryota</taxon>
        <taxon>Amoebozoa</taxon>
        <taxon>Evosea</taxon>
        <taxon>Archamoebae</taxon>
        <taxon>Mastigamoebida</taxon>
        <taxon>Entamoebidae</taxon>
        <taxon>Entamoeba</taxon>
    </lineage>
</organism>
<keyword evidence="5" id="KW-0676">Redox-active center</keyword>
<sequence length="104" mass="12121">MNMTTPFLNTNTELDMIKTRKTVLVYFTATWCRPCTLICSLFEKLSSQNKQKEFVKVDADEGYEICKRYGVRAVPTFILFREKKEVCRLFGNDQKVLTEMASSM</sequence>
<dbReference type="Gene3D" id="3.40.30.10">
    <property type="entry name" value="Glutaredoxin"/>
    <property type="match status" value="1"/>
</dbReference>
<dbReference type="VEuPathDB" id="AmoebaDB:EIN_330670"/>
<dbReference type="EMBL" id="KB206701">
    <property type="protein sequence ID" value="ELP88763.1"/>
    <property type="molecule type" value="Genomic_DNA"/>
</dbReference>
<proteinExistence type="inferred from homology"/>
<feature type="disulfide bond" description="Redox-active" evidence="5">
    <location>
        <begin position="32"/>
        <end position="35"/>
    </location>
</feature>
<evidence type="ECO:0000256" key="5">
    <source>
        <dbReference type="PIRSR" id="PIRSR000077-4"/>
    </source>
</evidence>
<dbReference type="RefSeq" id="XP_004255534.1">
    <property type="nucleotide sequence ID" value="XM_004255486.1"/>
</dbReference>
<dbReference type="CDD" id="cd02947">
    <property type="entry name" value="TRX_family"/>
    <property type="match status" value="1"/>
</dbReference>
<name>L7FLQ7_ENTIV</name>
<evidence type="ECO:0000256" key="4">
    <source>
        <dbReference type="PIRNR" id="PIRNR000077"/>
    </source>
</evidence>
<dbReference type="KEGG" id="eiv:EIN_330670"/>